<accession>A0ABW2Z3X5</accession>
<sequence>MKKLIFTSAFFLLFGVTLVAQKSLNSYKYILVPKQYEFQKTEDAYQVNSLTKFLFNKAGFNVLFNDEPYPEDLVDNVCLGLKAIVKNNPSLLATKMKIDLVDCYNNVVYSTTEGKSKIKEYKKAYHDAIRKTFADIEALDYKYESTTKIAPKALVEKNVITNKTEVVNKTKVVQDVSESKSVKQKSIDIKSDEIKAKVKSSDVKIKNNEQVKVKKESYSIEGIFNIDSWGRSTITKKNDSYSVKGGDEDFEFATIYPTSKPTLFIIKWVAYKQPQMVEIDKDGNLNIDSETGVENYKRLD</sequence>
<proteinExistence type="predicted"/>
<comment type="caution">
    <text evidence="1">The sequence shown here is derived from an EMBL/GenBank/DDBJ whole genome shotgun (WGS) entry which is preliminary data.</text>
</comment>
<organism evidence="1 2">
    <name type="scientific">Lutibacter aestuarii</name>
    <dbReference type="NCBI Taxonomy" id="861111"/>
    <lineage>
        <taxon>Bacteria</taxon>
        <taxon>Pseudomonadati</taxon>
        <taxon>Bacteroidota</taxon>
        <taxon>Flavobacteriia</taxon>
        <taxon>Flavobacteriales</taxon>
        <taxon>Flavobacteriaceae</taxon>
        <taxon>Lutibacter</taxon>
    </lineage>
</organism>
<dbReference type="EMBL" id="JBHTIC010000005">
    <property type="protein sequence ID" value="MFD0761115.1"/>
    <property type="molecule type" value="Genomic_DNA"/>
</dbReference>
<name>A0ABW2Z3X5_9FLAO</name>
<reference evidence="2" key="1">
    <citation type="journal article" date="2019" name="Int. J. Syst. Evol. Microbiol.">
        <title>The Global Catalogue of Microorganisms (GCM) 10K type strain sequencing project: providing services to taxonomists for standard genome sequencing and annotation.</title>
        <authorList>
            <consortium name="The Broad Institute Genomics Platform"/>
            <consortium name="The Broad Institute Genome Sequencing Center for Infectious Disease"/>
            <person name="Wu L."/>
            <person name="Ma J."/>
        </authorList>
    </citation>
    <scope>NUCLEOTIDE SEQUENCE [LARGE SCALE GENOMIC DNA]</scope>
    <source>
        <strain evidence="2">CCUG 60022</strain>
    </source>
</reference>
<keyword evidence="2" id="KW-1185">Reference proteome</keyword>
<gene>
    <name evidence="1" type="ORF">ACFQZW_03385</name>
</gene>
<protein>
    <submittedName>
        <fullName evidence="1">Uncharacterized protein</fullName>
    </submittedName>
</protein>
<evidence type="ECO:0000313" key="2">
    <source>
        <dbReference type="Proteomes" id="UP001597032"/>
    </source>
</evidence>
<dbReference type="RefSeq" id="WP_386781459.1">
    <property type="nucleotide sequence ID" value="NZ_JBHTIC010000005.1"/>
</dbReference>
<evidence type="ECO:0000313" key="1">
    <source>
        <dbReference type="EMBL" id="MFD0761115.1"/>
    </source>
</evidence>
<dbReference type="Proteomes" id="UP001597032">
    <property type="component" value="Unassembled WGS sequence"/>
</dbReference>